<reference evidence="6" key="1">
    <citation type="submission" date="2021-02" db="EMBL/GenBank/DDBJ databases">
        <authorList>
            <person name="Nowell W R."/>
        </authorList>
    </citation>
    <scope>NUCLEOTIDE SEQUENCE</scope>
</reference>
<dbReference type="Proteomes" id="UP000663870">
    <property type="component" value="Unassembled WGS sequence"/>
</dbReference>
<dbReference type="Proteomes" id="UP000663889">
    <property type="component" value="Unassembled WGS sequence"/>
</dbReference>
<name>A0A813Z152_9BILA</name>
<evidence type="ECO:0000313" key="9">
    <source>
        <dbReference type="Proteomes" id="UP000663870"/>
    </source>
</evidence>
<evidence type="ECO:0000313" key="7">
    <source>
        <dbReference type="EMBL" id="CAF0959719.1"/>
    </source>
</evidence>
<accession>A0A813Z152</accession>
<keyword evidence="1" id="KW-0732">Signal</keyword>
<dbReference type="EMBL" id="CAJNOU010000155">
    <property type="protein sequence ID" value="CAF0891554.1"/>
    <property type="molecule type" value="Genomic_DNA"/>
</dbReference>
<gene>
    <name evidence="2" type="ORF">JXQ802_LOCUS6891</name>
    <name evidence="3" type="ORF">JXQ802_LOCUS7014</name>
    <name evidence="6" type="ORF">PYM288_LOCUS9055</name>
    <name evidence="4" type="ORF">RFH988_LOCUS6811</name>
    <name evidence="5" type="ORF">SEV965_LOCUS5161</name>
    <name evidence="7" type="ORF">ZHD862_LOCUS10455</name>
</gene>
<dbReference type="SUPFAM" id="SSF57302">
    <property type="entry name" value="Snake toxin-like"/>
    <property type="match status" value="1"/>
</dbReference>
<dbReference type="AlphaFoldDB" id="A0A813Z152"/>
<evidence type="ECO:0000313" key="6">
    <source>
        <dbReference type="EMBL" id="CAF0891662.1"/>
    </source>
</evidence>
<protein>
    <submittedName>
        <fullName evidence="6">Uncharacterized protein</fullName>
    </submittedName>
</protein>
<evidence type="ECO:0000313" key="8">
    <source>
        <dbReference type="Proteomes" id="UP000663854"/>
    </source>
</evidence>
<dbReference type="EMBL" id="CAJNOO010000209">
    <property type="protein sequence ID" value="CAF0857988.1"/>
    <property type="molecule type" value="Genomic_DNA"/>
</dbReference>
<evidence type="ECO:0000313" key="4">
    <source>
        <dbReference type="EMBL" id="CAF0857988.1"/>
    </source>
</evidence>
<dbReference type="EMBL" id="CAJNOL010000111">
    <property type="protein sequence ID" value="CAF0855075.1"/>
    <property type="molecule type" value="Genomic_DNA"/>
</dbReference>
<dbReference type="Proteomes" id="UP000663882">
    <property type="component" value="Unassembled WGS sequence"/>
</dbReference>
<feature type="chain" id="PRO_5036409710" evidence="1">
    <location>
        <begin position="22"/>
        <end position="121"/>
    </location>
</feature>
<evidence type="ECO:0000313" key="3">
    <source>
        <dbReference type="EMBL" id="CAF0857624.1"/>
    </source>
</evidence>
<dbReference type="EMBL" id="CAJNOT010000376">
    <property type="protein sequence ID" value="CAF0959719.1"/>
    <property type="molecule type" value="Genomic_DNA"/>
</dbReference>
<organism evidence="6 8">
    <name type="scientific">Rotaria sordida</name>
    <dbReference type="NCBI Taxonomy" id="392033"/>
    <lineage>
        <taxon>Eukaryota</taxon>
        <taxon>Metazoa</taxon>
        <taxon>Spiralia</taxon>
        <taxon>Gnathifera</taxon>
        <taxon>Rotifera</taxon>
        <taxon>Eurotatoria</taxon>
        <taxon>Bdelloidea</taxon>
        <taxon>Philodinida</taxon>
        <taxon>Philodinidae</taxon>
        <taxon>Rotaria</taxon>
    </lineage>
</organism>
<feature type="signal peptide" evidence="1">
    <location>
        <begin position="1"/>
        <end position="21"/>
    </location>
</feature>
<comment type="caution">
    <text evidence="6">The sequence shown here is derived from an EMBL/GenBank/DDBJ whole genome shotgun (WGS) entry which is preliminary data.</text>
</comment>
<proteinExistence type="predicted"/>
<dbReference type="EMBL" id="CAJNOH010000127">
    <property type="protein sequence ID" value="CAF0891662.1"/>
    <property type="molecule type" value="Genomic_DNA"/>
</dbReference>
<evidence type="ECO:0000256" key="1">
    <source>
        <dbReference type="SAM" id="SignalP"/>
    </source>
</evidence>
<dbReference type="OrthoDB" id="10028257at2759"/>
<dbReference type="InterPro" id="IPR045860">
    <property type="entry name" value="Snake_toxin-like_sf"/>
</dbReference>
<dbReference type="Proteomes" id="UP000663864">
    <property type="component" value="Unassembled WGS sequence"/>
</dbReference>
<sequence length="121" mass="13922">MQLRLLLFGIFILYSIDMVNSIICYQCTDCPQPFTENYPYVTITNNTNFLAKCTTTVVNLGDGRRLVLKGSVFFCPVQTSQTDVTIYCCDRDYCNSTNYIAPSILLFLFIFSKNIFINIQY</sequence>
<evidence type="ECO:0000313" key="2">
    <source>
        <dbReference type="EMBL" id="CAF0855075.1"/>
    </source>
</evidence>
<dbReference type="EMBL" id="CAJNOL010000114">
    <property type="protein sequence ID" value="CAF0857624.1"/>
    <property type="molecule type" value="Genomic_DNA"/>
</dbReference>
<keyword evidence="9" id="KW-1185">Reference proteome</keyword>
<dbReference type="Proteomes" id="UP000663854">
    <property type="component" value="Unassembled WGS sequence"/>
</dbReference>
<evidence type="ECO:0000313" key="5">
    <source>
        <dbReference type="EMBL" id="CAF0891554.1"/>
    </source>
</evidence>